<keyword evidence="2" id="KW-1185">Reference proteome</keyword>
<dbReference type="EMBL" id="CADEHS020000007">
    <property type="protein sequence ID" value="CAG9942972.1"/>
    <property type="molecule type" value="Genomic_DNA"/>
</dbReference>
<name>A0ACA9TQ19_BIOOC</name>
<sequence length="741" mass="85307">MGAHAMEVHPIMDLGFSLREKVIKSGRWLVNATDPVTPCIQEDQDNDDDNVIFDHLCPSDGNVNENERTPYEFLPLSSLEFLFSLERTIKVIAKTFPEKNHQDLCEKICGNSYKQSRIRILAVLCQMKRRTLIESFLQHGLFDDSLPLDKQLNKFGWNKSDVSNFRDKQYKMIAPFFHLNARKLKHYYLNSKIQLPFLSRCKIGSGAHGSVSKVCLHEDHYFCEENKDFDLAGPYFSLKEFNIGMATEYSNEREALERFSGSHRGHPHLIRLLMSYQIDDHYFMIFPLAKYDMLEFWKTVPNNPTCPESLNWVLTQCYGLARGLQKIHKHDATLEEKSNKYMGRHGDIKPQNILCFDSPGEDGADDCRDVPRYRLVLADFTFMRFHSPLSCEHSTESAMRYTHTYRPPETCSDHGNIFSQKHDVWTLGCVYLEFITWHLLGHDAIDEKFSITEEGQVRELQGFRTMRDLEDAIDDRFVKDTFFNLDKNRKAHLKESVPKLCDFIDFIQEHMLVVELDKRKKIDFTIRRLEDLKSVPKKSYTAGSIEDKSTEKVLADCILKGNRISERSNDIPAEDVNIAGENSPTNDESIEQPAVPTKFVTSDQETSLESSASSLHITQAKENEKHSAENFNIACENNATDGKSIEQPVVSKGLLVPGKQPSIKPSSFGSLRSTLHSTQVGDNEKHSAEPNRPLHSTERASKSSSDETRRNWIVQRLSKSKKHVKKWWFKFKEFKVSIEGR</sequence>
<reference evidence="1" key="1">
    <citation type="submission" date="2020-04" db="EMBL/GenBank/DDBJ databases">
        <authorList>
            <person name="Broberg M."/>
        </authorList>
    </citation>
    <scope>NUCLEOTIDE SEQUENCE</scope>
</reference>
<evidence type="ECO:0000313" key="2">
    <source>
        <dbReference type="Proteomes" id="UP000836387"/>
    </source>
</evidence>
<comment type="caution">
    <text evidence="1">The sequence shown here is derived from an EMBL/GenBank/DDBJ whole genome shotgun (WGS) entry which is preliminary data.</text>
</comment>
<protein>
    <submittedName>
        <fullName evidence="1">Uncharacterized protein</fullName>
    </submittedName>
</protein>
<organism evidence="1 2">
    <name type="scientific">Clonostachys rosea f. rosea IK726</name>
    <dbReference type="NCBI Taxonomy" id="1349383"/>
    <lineage>
        <taxon>Eukaryota</taxon>
        <taxon>Fungi</taxon>
        <taxon>Dikarya</taxon>
        <taxon>Ascomycota</taxon>
        <taxon>Pezizomycotina</taxon>
        <taxon>Sordariomycetes</taxon>
        <taxon>Hypocreomycetidae</taxon>
        <taxon>Hypocreales</taxon>
        <taxon>Bionectriaceae</taxon>
        <taxon>Clonostachys</taxon>
    </lineage>
</organism>
<evidence type="ECO:0000313" key="1">
    <source>
        <dbReference type="EMBL" id="CAG9942972.1"/>
    </source>
</evidence>
<reference evidence="1" key="2">
    <citation type="submission" date="2021-10" db="EMBL/GenBank/DDBJ databases">
        <authorList>
            <person name="Piombo E."/>
        </authorList>
    </citation>
    <scope>NUCLEOTIDE SEQUENCE</scope>
</reference>
<dbReference type="Proteomes" id="UP000836387">
    <property type="component" value="Unassembled WGS sequence"/>
</dbReference>
<gene>
    <name evidence="1" type="ORF">CRV2_00000124</name>
</gene>
<accession>A0ACA9TQ19</accession>
<proteinExistence type="predicted"/>